<evidence type="ECO:0000256" key="1">
    <source>
        <dbReference type="SAM" id="MobiDB-lite"/>
    </source>
</evidence>
<dbReference type="AlphaFoldDB" id="A0A0D6EGQ4"/>
<protein>
    <submittedName>
        <fullName evidence="2">SPOSA6832_00187-mRNA-1:cds</fullName>
    </submittedName>
</protein>
<feature type="non-terminal residue" evidence="2">
    <location>
        <position position="1"/>
    </location>
</feature>
<feature type="region of interest" description="Disordered" evidence="1">
    <location>
        <begin position="1"/>
        <end position="20"/>
    </location>
</feature>
<name>A0A0D6EGQ4_SPOSA</name>
<organism evidence="2 3">
    <name type="scientific">Sporidiobolus salmonicolor</name>
    <name type="common">Yeast-like fungus</name>
    <name type="synonym">Sporobolomyces salmonicolor</name>
    <dbReference type="NCBI Taxonomy" id="5005"/>
    <lineage>
        <taxon>Eukaryota</taxon>
        <taxon>Fungi</taxon>
        <taxon>Dikarya</taxon>
        <taxon>Basidiomycota</taxon>
        <taxon>Pucciniomycotina</taxon>
        <taxon>Microbotryomycetes</taxon>
        <taxon>Sporidiobolales</taxon>
        <taxon>Sporidiobolaceae</taxon>
        <taxon>Sporobolomyces</taxon>
    </lineage>
</organism>
<dbReference type="EMBL" id="CENE01000001">
    <property type="protein sequence ID" value="CEQ38745.1"/>
    <property type="molecule type" value="Genomic_DNA"/>
</dbReference>
<dbReference type="InterPro" id="IPR029068">
    <property type="entry name" value="Glyas_Bleomycin-R_OHBP_Dase"/>
</dbReference>
<sequence length="270" mass="30154">MSTYKSLAGEPGAHNVGNDARHASTRGIHLHHLCLRIKDPKVSLPFYKDILGMKTLFTYNAGSFSIYCTFRSSSRLPTCELISFLAPRQTCTIRTRKTTLRKSGRVSRSRRDCSSRHGSEDESLEYCSGNEVEHQGFGHLGSWFLQMLSSAPVEWNCLFPCPGLMVDDVPGTVRRAEEAGYKVIKRQGEASAETVGWPKGTPEPIKPYIELYSQMAMIQASLSCCQGSSSDTSADELAPRMQGPDHYWFELARPLRSLPLRDLLSRCDLV</sequence>
<reference evidence="3" key="1">
    <citation type="submission" date="2015-02" db="EMBL/GenBank/DDBJ databases">
        <authorList>
            <person name="Gon?alves P."/>
        </authorList>
    </citation>
    <scope>NUCLEOTIDE SEQUENCE [LARGE SCALE GENOMIC DNA]</scope>
</reference>
<dbReference type="OrthoDB" id="16820at2759"/>
<dbReference type="SUPFAM" id="SSF54593">
    <property type="entry name" value="Glyoxalase/Bleomycin resistance protein/Dihydroxybiphenyl dioxygenase"/>
    <property type="match status" value="1"/>
</dbReference>
<dbReference type="Gene3D" id="3.10.180.10">
    <property type="entry name" value="2,3-Dihydroxybiphenyl 1,2-Dioxygenase, domain 1"/>
    <property type="match status" value="1"/>
</dbReference>
<evidence type="ECO:0000313" key="3">
    <source>
        <dbReference type="Proteomes" id="UP000243876"/>
    </source>
</evidence>
<accession>A0A0D6EGQ4</accession>
<dbReference type="Proteomes" id="UP000243876">
    <property type="component" value="Unassembled WGS sequence"/>
</dbReference>
<gene>
    <name evidence="2" type="primary">SPOSA6832_00187</name>
</gene>
<dbReference type="PANTHER" id="PTHR10374:SF19">
    <property type="entry name" value="LYASE (GLO1), PUTATIVE (AFU_ORTHOLOGUE AFUA_2G13550)-RELATED"/>
    <property type="match status" value="1"/>
</dbReference>
<evidence type="ECO:0000313" key="2">
    <source>
        <dbReference type="EMBL" id="CEQ38745.1"/>
    </source>
</evidence>
<proteinExistence type="predicted"/>
<dbReference type="PANTHER" id="PTHR10374">
    <property type="entry name" value="LACTOYLGLUTATHIONE LYASE GLYOXALASE I"/>
    <property type="match status" value="1"/>
</dbReference>
<keyword evidence="3" id="KW-1185">Reference proteome</keyword>